<sequence>EVEVSKEEEIKKQEQDTEMQKEKQLKSNEKRTVTTGIDIREEEMR</sequence>
<feature type="region of interest" description="Disordered" evidence="1">
    <location>
        <begin position="1"/>
        <end position="45"/>
    </location>
</feature>
<gene>
    <name evidence="2" type="ORF">AMORRO_LOCUS16600</name>
</gene>
<proteinExistence type="predicted"/>
<reference evidence="2" key="1">
    <citation type="submission" date="2021-06" db="EMBL/GenBank/DDBJ databases">
        <authorList>
            <person name="Kallberg Y."/>
            <person name="Tangrot J."/>
            <person name="Rosling A."/>
        </authorList>
    </citation>
    <scope>NUCLEOTIDE SEQUENCE</scope>
    <source>
        <strain evidence="2">CL551</strain>
    </source>
</reference>
<organism evidence="2 3">
    <name type="scientific">Acaulospora morrowiae</name>
    <dbReference type="NCBI Taxonomy" id="94023"/>
    <lineage>
        <taxon>Eukaryota</taxon>
        <taxon>Fungi</taxon>
        <taxon>Fungi incertae sedis</taxon>
        <taxon>Mucoromycota</taxon>
        <taxon>Glomeromycotina</taxon>
        <taxon>Glomeromycetes</taxon>
        <taxon>Diversisporales</taxon>
        <taxon>Acaulosporaceae</taxon>
        <taxon>Acaulospora</taxon>
    </lineage>
</organism>
<dbReference type="AlphaFoldDB" id="A0A9N9NY71"/>
<evidence type="ECO:0000313" key="3">
    <source>
        <dbReference type="Proteomes" id="UP000789342"/>
    </source>
</evidence>
<dbReference type="Proteomes" id="UP000789342">
    <property type="component" value="Unassembled WGS sequence"/>
</dbReference>
<dbReference type="EMBL" id="CAJVPV010046682">
    <property type="protein sequence ID" value="CAG8771260.1"/>
    <property type="molecule type" value="Genomic_DNA"/>
</dbReference>
<comment type="caution">
    <text evidence="2">The sequence shown here is derived from an EMBL/GenBank/DDBJ whole genome shotgun (WGS) entry which is preliminary data.</text>
</comment>
<protein>
    <submittedName>
        <fullName evidence="2">10554_t:CDS:1</fullName>
    </submittedName>
</protein>
<evidence type="ECO:0000313" key="2">
    <source>
        <dbReference type="EMBL" id="CAG8771260.1"/>
    </source>
</evidence>
<feature type="non-terminal residue" evidence="2">
    <location>
        <position position="1"/>
    </location>
</feature>
<accession>A0A9N9NY71</accession>
<name>A0A9N9NY71_9GLOM</name>
<feature type="non-terminal residue" evidence="2">
    <location>
        <position position="45"/>
    </location>
</feature>
<keyword evidence="3" id="KW-1185">Reference proteome</keyword>
<evidence type="ECO:0000256" key="1">
    <source>
        <dbReference type="SAM" id="MobiDB-lite"/>
    </source>
</evidence>